<evidence type="ECO:0000313" key="2">
    <source>
        <dbReference type="EMBL" id="RXH79173.1"/>
    </source>
</evidence>
<reference evidence="2 3" key="1">
    <citation type="submission" date="2018-10" db="EMBL/GenBank/DDBJ databases">
        <title>A high-quality apple genome assembly.</title>
        <authorList>
            <person name="Hu J."/>
        </authorList>
    </citation>
    <scope>NUCLEOTIDE SEQUENCE [LARGE SCALE GENOMIC DNA]</scope>
    <source>
        <strain evidence="3">cv. HFTH1</strain>
        <tissue evidence="2">Young leaf</tissue>
    </source>
</reference>
<protein>
    <submittedName>
        <fullName evidence="2">Uncharacterized protein</fullName>
    </submittedName>
</protein>
<organism evidence="2 3">
    <name type="scientific">Malus domestica</name>
    <name type="common">Apple</name>
    <name type="synonym">Pyrus malus</name>
    <dbReference type="NCBI Taxonomy" id="3750"/>
    <lineage>
        <taxon>Eukaryota</taxon>
        <taxon>Viridiplantae</taxon>
        <taxon>Streptophyta</taxon>
        <taxon>Embryophyta</taxon>
        <taxon>Tracheophyta</taxon>
        <taxon>Spermatophyta</taxon>
        <taxon>Magnoliopsida</taxon>
        <taxon>eudicotyledons</taxon>
        <taxon>Gunneridae</taxon>
        <taxon>Pentapetalae</taxon>
        <taxon>rosids</taxon>
        <taxon>fabids</taxon>
        <taxon>Rosales</taxon>
        <taxon>Rosaceae</taxon>
        <taxon>Amygdaloideae</taxon>
        <taxon>Maleae</taxon>
        <taxon>Malus</taxon>
    </lineage>
</organism>
<accession>A0A498IDC2</accession>
<gene>
    <name evidence="2" type="ORF">DVH24_040320</name>
</gene>
<evidence type="ECO:0000313" key="3">
    <source>
        <dbReference type="Proteomes" id="UP000290289"/>
    </source>
</evidence>
<evidence type="ECO:0000256" key="1">
    <source>
        <dbReference type="SAM" id="MobiDB-lite"/>
    </source>
</evidence>
<keyword evidence="3" id="KW-1185">Reference proteome</keyword>
<proteinExistence type="predicted"/>
<name>A0A498IDC2_MALDO</name>
<dbReference type="EMBL" id="RDQH01000339">
    <property type="protein sequence ID" value="RXH79173.1"/>
    <property type="molecule type" value="Genomic_DNA"/>
</dbReference>
<feature type="region of interest" description="Disordered" evidence="1">
    <location>
        <begin position="71"/>
        <end position="105"/>
    </location>
</feature>
<comment type="caution">
    <text evidence="2">The sequence shown here is derived from an EMBL/GenBank/DDBJ whole genome shotgun (WGS) entry which is preliminary data.</text>
</comment>
<dbReference type="AlphaFoldDB" id="A0A498IDC2"/>
<feature type="non-terminal residue" evidence="2">
    <location>
        <position position="1"/>
    </location>
</feature>
<sequence>TSSVQAAAPHCILTSVITPFTPTSAPSRTPSLSRQASPGPDYFSISSQADYSADLPSTIAFPTLGTQSTRFVTRSSRNSPARFHRQQAAKDATIAGLTSAKNMAA</sequence>
<feature type="region of interest" description="Disordered" evidence="1">
    <location>
        <begin position="19"/>
        <end position="40"/>
    </location>
</feature>
<feature type="compositionally biased region" description="Polar residues" evidence="1">
    <location>
        <begin position="19"/>
        <end position="36"/>
    </location>
</feature>
<dbReference type="Proteomes" id="UP000290289">
    <property type="component" value="Chromosome 13"/>
</dbReference>